<evidence type="ECO:0000313" key="3">
    <source>
        <dbReference type="Proteomes" id="UP001204376"/>
    </source>
</evidence>
<dbReference type="PANTHER" id="PTHR12526:SF627">
    <property type="entry name" value="D-RHAMNOSYLTRANSFERASE WBPZ"/>
    <property type="match status" value="1"/>
</dbReference>
<feature type="domain" description="Glycosyl transferase family 1" evidence="1">
    <location>
        <begin position="164"/>
        <end position="304"/>
    </location>
</feature>
<accession>A0ABT1SW34</accession>
<proteinExistence type="predicted"/>
<gene>
    <name evidence="2" type="ORF">NPE20_01215</name>
</gene>
<evidence type="ECO:0000313" key="2">
    <source>
        <dbReference type="EMBL" id="MCQ6956551.1"/>
    </source>
</evidence>
<dbReference type="Gene3D" id="3.40.50.2000">
    <property type="entry name" value="Glycogen Phosphorylase B"/>
    <property type="match status" value="2"/>
</dbReference>
<comment type="caution">
    <text evidence="2">The sequence shown here is derived from an EMBL/GenBank/DDBJ whole genome shotgun (WGS) entry which is preliminary data.</text>
</comment>
<evidence type="ECO:0000259" key="1">
    <source>
        <dbReference type="Pfam" id="PF00534"/>
    </source>
</evidence>
<dbReference type="InterPro" id="IPR001296">
    <property type="entry name" value="Glyco_trans_1"/>
</dbReference>
<sequence length="353" mass="39439">MIANAACAKQLFLLKDNVNILSKAVNSDSDFVSNKSLIFGYIFLICKLVKYRKGYVILSSAVYLNAYLGFLKRIGFLRSEIVVRESTTIFSRFKGLKKLSYVLAYKLGYPAVKFIICQTELMRAQFVKYNSFIPASKVITLANPMDLKAIKGDALKGEMPFNFEFICAAGRLIPIKGFSLLINAFKPIVEKRKDLKLVILGEGPERDNLQQQIHQLGLEGSVILMGHVANPYVYFKYAKVCVVSSIEEGFPNTLLQMIALNTLVVSTLCAGGIAEIPSILKVETGNIYALQRAINTCLEIQKPQDRRLLDGYLAGRDPQNFVNRLMKQIGNLKNDLSNPSIFPIKNTFGKVLK</sequence>
<dbReference type="EMBL" id="JANHOH010000001">
    <property type="protein sequence ID" value="MCQ6956551.1"/>
    <property type="molecule type" value="Genomic_DNA"/>
</dbReference>
<dbReference type="CDD" id="cd03811">
    <property type="entry name" value="GT4_GT28_WabH-like"/>
    <property type="match status" value="1"/>
</dbReference>
<reference evidence="2 3" key="1">
    <citation type="submission" date="2022-07" db="EMBL/GenBank/DDBJ databases">
        <title>Mucilaginibacter sp. JC4.</title>
        <authorList>
            <person name="Le V."/>
            <person name="Ko S.-R."/>
            <person name="Ahn C.-Y."/>
            <person name="Oh H.-M."/>
        </authorList>
    </citation>
    <scope>NUCLEOTIDE SEQUENCE [LARGE SCALE GENOMIC DNA]</scope>
    <source>
        <strain evidence="2 3">JC4</strain>
    </source>
</reference>
<keyword evidence="3" id="KW-1185">Reference proteome</keyword>
<protein>
    <submittedName>
        <fullName evidence="2">Glycosyltransferase</fullName>
    </submittedName>
</protein>
<organism evidence="2 3">
    <name type="scientific">Mucilaginibacter aquariorum</name>
    <dbReference type="NCBI Taxonomy" id="2967225"/>
    <lineage>
        <taxon>Bacteria</taxon>
        <taxon>Pseudomonadati</taxon>
        <taxon>Bacteroidota</taxon>
        <taxon>Sphingobacteriia</taxon>
        <taxon>Sphingobacteriales</taxon>
        <taxon>Sphingobacteriaceae</taxon>
        <taxon>Mucilaginibacter</taxon>
    </lineage>
</organism>
<dbReference type="Proteomes" id="UP001204376">
    <property type="component" value="Unassembled WGS sequence"/>
</dbReference>
<name>A0ABT1SW34_9SPHI</name>
<dbReference type="Pfam" id="PF00534">
    <property type="entry name" value="Glycos_transf_1"/>
    <property type="match status" value="1"/>
</dbReference>
<dbReference type="PANTHER" id="PTHR12526">
    <property type="entry name" value="GLYCOSYLTRANSFERASE"/>
    <property type="match status" value="1"/>
</dbReference>
<dbReference type="RefSeq" id="WP_256536767.1">
    <property type="nucleotide sequence ID" value="NZ_JANHOH010000001.1"/>
</dbReference>
<dbReference type="SUPFAM" id="SSF53756">
    <property type="entry name" value="UDP-Glycosyltransferase/glycogen phosphorylase"/>
    <property type="match status" value="1"/>
</dbReference>